<dbReference type="PRINTS" id="PR00035">
    <property type="entry name" value="HTHGNTR"/>
</dbReference>
<dbReference type="EMBL" id="BAAAQX010000054">
    <property type="protein sequence ID" value="GAA2215743.1"/>
    <property type="molecule type" value="Genomic_DNA"/>
</dbReference>
<dbReference type="PROSITE" id="PS50949">
    <property type="entry name" value="HTH_GNTR"/>
    <property type="match status" value="1"/>
</dbReference>
<feature type="compositionally biased region" description="Low complexity" evidence="6">
    <location>
        <begin position="97"/>
        <end position="112"/>
    </location>
</feature>
<evidence type="ECO:0000313" key="9">
    <source>
        <dbReference type="Proteomes" id="UP001499843"/>
    </source>
</evidence>
<gene>
    <name evidence="8" type="ORF">GCM10009850_112110</name>
</gene>
<dbReference type="InterPro" id="IPR036390">
    <property type="entry name" value="WH_DNA-bd_sf"/>
</dbReference>
<evidence type="ECO:0000256" key="6">
    <source>
        <dbReference type="SAM" id="MobiDB-lite"/>
    </source>
</evidence>
<keyword evidence="2" id="KW-0663">Pyridoxal phosphate</keyword>
<dbReference type="Gene3D" id="1.10.10.10">
    <property type="entry name" value="Winged helix-like DNA-binding domain superfamily/Winged helix DNA-binding domain"/>
    <property type="match status" value="1"/>
</dbReference>
<dbReference type="SUPFAM" id="SSF46785">
    <property type="entry name" value="Winged helix' DNA-binding domain"/>
    <property type="match status" value="1"/>
</dbReference>
<feature type="compositionally biased region" description="Pro residues" evidence="6">
    <location>
        <begin position="113"/>
        <end position="130"/>
    </location>
</feature>
<protein>
    <recommendedName>
        <fullName evidence="7">HTH gntR-type domain-containing protein</fullName>
    </recommendedName>
</protein>
<dbReference type="SUPFAM" id="SSF53383">
    <property type="entry name" value="PLP-dependent transferases"/>
    <property type="match status" value="1"/>
</dbReference>
<evidence type="ECO:0000256" key="3">
    <source>
        <dbReference type="ARBA" id="ARBA00023015"/>
    </source>
</evidence>
<dbReference type="PANTHER" id="PTHR46577:SF1">
    <property type="entry name" value="HTH-TYPE TRANSCRIPTIONAL REGULATORY PROTEIN GABR"/>
    <property type="match status" value="1"/>
</dbReference>
<dbReference type="CDD" id="cd07377">
    <property type="entry name" value="WHTH_GntR"/>
    <property type="match status" value="1"/>
</dbReference>
<dbReference type="InterPro" id="IPR004839">
    <property type="entry name" value="Aminotransferase_I/II_large"/>
</dbReference>
<name>A0ABN3D282_9ACTN</name>
<keyword evidence="5" id="KW-0804">Transcription</keyword>
<evidence type="ECO:0000256" key="1">
    <source>
        <dbReference type="ARBA" id="ARBA00005384"/>
    </source>
</evidence>
<evidence type="ECO:0000256" key="2">
    <source>
        <dbReference type="ARBA" id="ARBA00022898"/>
    </source>
</evidence>
<evidence type="ECO:0000256" key="4">
    <source>
        <dbReference type="ARBA" id="ARBA00023125"/>
    </source>
</evidence>
<keyword evidence="4" id="KW-0238">DNA-binding</keyword>
<dbReference type="InterPro" id="IPR015421">
    <property type="entry name" value="PyrdxlP-dep_Trfase_major"/>
</dbReference>
<comment type="caution">
    <text evidence="8">The sequence shown here is derived from an EMBL/GenBank/DDBJ whole genome shotgun (WGS) entry which is preliminary data.</text>
</comment>
<dbReference type="RefSeq" id="WP_344494721.1">
    <property type="nucleotide sequence ID" value="NZ_BAAAQX010000054.1"/>
</dbReference>
<accession>A0ABN3D282</accession>
<evidence type="ECO:0000313" key="8">
    <source>
        <dbReference type="EMBL" id="GAA2215743.1"/>
    </source>
</evidence>
<dbReference type="InterPro" id="IPR015424">
    <property type="entry name" value="PyrdxlP-dep_Trfase"/>
</dbReference>
<dbReference type="SMART" id="SM00345">
    <property type="entry name" value="HTH_GNTR"/>
    <property type="match status" value="1"/>
</dbReference>
<comment type="similarity">
    <text evidence="1">In the C-terminal section; belongs to the class-I pyridoxal-phosphate-dependent aminotransferase family.</text>
</comment>
<dbReference type="InterPro" id="IPR036388">
    <property type="entry name" value="WH-like_DNA-bd_sf"/>
</dbReference>
<feature type="domain" description="HTH gntR-type" evidence="7">
    <location>
        <begin position="20"/>
        <end position="88"/>
    </location>
</feature>
<dbReference type="CDD" id="cd00609">
    <property type="entry name" value="AAT_like"/>
    <property type="match status" value="1"/>
</dbReference>
<dbReference type="Proteomes" id="UP001499843">
    <property type="component" value="Unassembled WGS sequence"/>
</dbReference>
<dbReference type="Pfam" id="PF00392">
    <property type="entry name" value="GntR"/>
    <property type="match status" value="1"/>
</dbReference>
<evidence type="ECO:0000259" key="7">
    <source>
        <dbReference type="PROSITE" id="PS50949"/>
    </source>
</evidence>
<feature type="region of interest" description="Disordered" evidence="6">
    <location>
        <begin position="80"/>
        <end position="189"/>
    </location>
</feature>
<dbReference type="InterPro" id="IPR051446">
    <property type="entry name" value="HTH_trans_reg/aminotransferase"/>
</dbReference>
<feature type="compositionally biased region" description="Low complexity" evidence="6">
    <location>
        <begin position="154"/>
        <end position="187"/>
    </location>
</feature>
<dbReference type="Pfam" id="PF00155">
    <property type="entry name" value="Aminotran_1_2"/>
    <property type="match status" value="1"/>
</dbReference>
<reference evidence="8 9" key="1">
    <citation type="journal article" date="2019" name="Int. J. Syst. Evol. Microbiol.">
        <title>The Global Catalogue of Microorganisms (GCM) 10K type strain sequencing project: providing services to taxonomists for standard genome sequencing and annotation.</title>
        <authorList>
            <consortium name="The Broad Institute Genomics Platform"/>
            <consortium name="The Broad Institute Genome Sequencing Center for Infectious Disease"/>
            <person name="Wu L."/>
            <person name="Ma J."/>
        </authorList>
    </citation>
    <scope>NUCLEOTIDE SEQUENCE [LARGE SCALE GENOMIC DNA]</scope>
    <source>
        <strain evidence="8 9">JCM 16114</strain>
    </source>
</reference>
<proteinExistence type="inferred from homology"/>
<sequence length="563" mass="59069">MRKLWAGSGVDLHLELSVSGGRRRALEEALRQAVGDGRLPPGTRLPSTRALAAELRLSRGTVSAAYDQLVAEGYLTTHPGSGTQVAGPDSAHVDGHPTTTPGTPRMPATPGTPGTPPSMPATPGTPPSMPATPGTPAMHAMPSTPSMPAMRGTRGTPAAASRALAASSAPATASRTSATGPGLAAPWDAPPPDPVPVHDLRPGQPDVSAFPARAWLRATRHVLATAPATVFGSCDPRGRIELRTALAAYLARTRGVRTTPDLIVVTTGFVQSINLLASVVPGDDPFAMEDPGHDFYRDVVRGTGREIVPLPVDELGARTGTLTPGVSAAVVTPAHQYPTGVPLHPSRRLALREWGGLVVEDDYDGEFRYDRQPVGAFQGTAPDQVVYCGTTSESLGPAMRLGWMAVPPALIGPVTRAKLHADAHTEVLGQLVLARLIETHDYDRHIRAARLRYRRRRERLRARLSSALPGASLPGVAAGLRALLLLPPGGPAEPEALAACERAGIALRPASPLWHGTGRDGLLIGYAAPSERDYPHALEALASTLESTLESGEPRSRPARSSH</sequence>
<keyword evidence="9" id="KW-1185">Reference proteome</keyword>
<dbReference type="PANTHER" id="PTHR46577">
    <property type="entry name" value="HTH-TYPE TRANSCRIPTIONAL REGULATORY PROTEIN GABR"/>
    <property type="match status" value="1"/>
</dbReference>
<keyword evidence="3" id="KW-0805">Transcription regulation</keyword>
<organism evidence="8 9">
    <name type="scientific">Nonomuraea monospora</name>
    <dbReference type="NCBI Taxonomy" id="568818"/>
    <lineage>
        <taxon>Bacteria</taxon>
        <taxon>Bacillati</taxon>
        <taxon>Actinomycetota</taxon>
        <taxon>Actinomycetes</taxon>
        <taxon>Streptosporangiales</taxon>
        <taxon>Streptosporangiaceae</taxon>
        <taxon>Nonomuraea</taxon>
    </lineage>
</organism>
<dbReference type="InterPro" id="IPR000524">
    <property type="entry name" value="Tscrpt_reg_HTH_GntR"/>
</dbReference>
<dbReference type="Gene3D" id="3.40.640.10">
    <property type="entry name" value="Type I PLP-dependent aspartate aminotransferase-like (Major domain)"/>
    <property type="match status" value="1"/>
</dbReference>
<evidence type="ECO:0000256" key="5">
    <source>
        <dbReference type="ARBA" id="ARBA00023163"/>
    </source>
</evidence>